<dbReference type="GO" id="GO:0001669">
    <property type="term" value="C:acrosomal vesicle"/>
    <property type="evidence" value="ECO:0007669"/>
    <property type="project" value="TreeGrafter"/>
</dbReference>
<dbReference type="Pfam" id="PF13864">
    <property type="entry name" value="Enkurin"/>
    <property type="match status" value="1"/>
</dbReference>
<dbReference type="AlphaFoldDB" id="A0AAW1M340"/>
<dbReference type="PANTHER" id="PTHR21490">
    <property type="entry name" value="ENKURIN-RELATED"/>
    <property type="match status" value="1"/>
</dbReference>
<accession>A0AAW1M340</accession>
<reference evidence="8 9" key="1">
    <citation type="journal article" date="2024" name="BMC Genomics">
        <title>De novo assembly and annotation of Popillia japonica's genome with initial clues to its potential as an invasive pest.</title>
        <authorList>
            <person name="Cucini C."/>
            <person name="Boschi S."/>
            <person name="Funari R."/>
            <person name="Cardaioli E."/>
            <person name="Iannotti N."/>
            <person name="Marturano G."/>
            <person name="Paoli F."/>
            <person name="Bruttini M."/>
            <person name="Carapelli A."/>
            <person name="Frati F."/>
            <person name="Nardi F."/>
        </authorList>
    </citation>
    <scope>NUCLEOTIDE SEQUENCE [LARGE SCALE GENOMIC DNA]</scope>
    <source>
        <strain evidence="8">DMR45628</strain>
    </source>
</reference>
<evidence type="ECO:0000313" key="9">
    <source>
        <dbReference type="Proteomes" id="UP001458880"/>
    </source>
</evidence>
<dbReference type="EMBL" id="JASPKY010000071">
    <property type="protein sequence ID" value="KAK9739746.1"/>
    <property type="molecule type" value="Genomic_DNA"/>
</dbReference>
<dbReference type="GO" id="GO:0005879">
    <property type="term" value="C:axonemal microtubule"/>
    <property type="evidence" value="ECO:0007669"/>
    <property type="project" value="TreeGrafter"/>
</dbReference>
<keyword evidence="4" id="KW-0206">Cytoskeleton</keyword>
<keyword evidence="5" id="KW-0966">Cell projection</keyword>
<gene>
    <name evidence="8" type="ORF">QE152_g8741</name>
</gene>
<feature type="region of interest" description="Disordered" evidence="6">
    <location>
        <begin position="39"/>
        <end position="61"/>
    </location>
</feature>
<evidence type="ECO:0000256" key="3">
    <source>
        <dbReference type="ARBA" id="ARBA00022490"/>
    </source>
</evidence>
<keyword evidence="3" id="KW-0963">Cytoplasm</keyword>
<evidence type="ECO:0000256" key="4">
    <source>
        <dbReference type="ARBA" id="ARBA00023212"/>
    </source>
</evidence>
<dbReference type="InterPro" id="IPR027012">
    <property type="entry name" value="Enkurin_dom"/>
</dbReference>
<sequence length="273" mass="32316">MSVVLITQHDESIYNVTKKPEGYQMAKEILYHSQHERRITNEKRDPRLHREKGTLGPARIDRPKPAEYLKKHTGKSPMLPPELMDPDYGQHKCMKQSKWPPVPLRKEVLKEQDEKLIHPRKDFISKNVKAATTMKPKEPHRKIVINCTGTTKELKAGLHPQYIYSKEFAKIPQYLDKFIKLKEREEQTRKDLAFKVQPKCRYITREQRDLLLSGLKQNWEELQTQYQGLPILTDTIPKINRKSKLEADLKQLEKDIVLVERHPYIYVYNDDEL</sequence>
<dbReference type="PROSITE" id="PS51665">
    <property type="entry name" value="ENKURIN"/>
    <property type="match status" value="1"/>
</dbReference>
<feature type="domain" description="Enkurin" evidence="7">
    <location>
        <begin position="175"/>
        <end position="267"/>
    </location>
</feature>
<evidence type="ECO:0000313" key="8">
    <source>
        <dbReference type="EMBL" id="KAK9739746.1"/>
    </source>
</evidence>
<protein>
    <submittedName>
        <fullName evidence="8">Calmodulin-binding</fullName>
    </submittedName>
</protein>
<organism evidence="8 9">
    <name type="scientific">Popillia japonica</name>
    <name type="common">Japanese beetle</name>
    <dbReference type="NCBI Taxonomy" id="7064"/>
    <lineage>
        <taxon>Eukaryota</taxon>
        <taxon>Metazoa</taxon>
        <taxon>Ecdysozoa</taxon>
        <taxon>Arthropoda</taxon>
        <taxon>Hexapoda</taxon>
        <taxon>Insecta</taxon>
        <taxon>Pterygota</taxon>
        <taxon>Neoptera</taxon>
        <taxon>Endopterygota</taxon>
        <taxon>Coleoptera</taxon>
        <taxon>Polyphaga</taxon>
        <taxon>Scarabaeiformia</taxon>
        <taxon>Scarabaeidae</taxon>
        <taxon>Rutelinae</taxon>
        <taxon>Popillia</taxon>
    </lineage>
</organism>
<dbReference type="Proteomes" id="UP001458880">
    <property type="component" value="Unassembled WGS sequence"/>
</dbReference>
<evidence type="ECO:0000256" key="6">
    <source>
        <dbReference type="SAM" id="MobiDB-lite"/>
    </source>
</evidence>
<evidence type="ECO:0000259" key="7">
    <source>
        <dbReference type="PROSITE" id="PS51665"/>
    </source>
</evidence>
<evidence type="ECO:0000256" key="2">
    <source>
        <dbReference type="ARBA" id="ARBA00004245"/>
    </source>
</evidence>
<evidence type="ECO:0000256" key="5">
    <source>
        <dbReference type="ARBA" id="ARBA00023273"/>
    </source>
</evidence>
<dbReference type="PANTHER" id="PTHR21490:SF0">
    <property type="entry name" value="ENKURIN"/>
    <property type="match status" value="1"/>
</dbReference>
<comment type="caution">
    <text evidence="8">The sequence shown here is derived from an EMBL/GenBank/DDBJ whole genome shotgun (WGS) entry which is preliminary data.</text>
</comment>
<keyword evidence="9" id="KW-1185">Reference proteome</keyword>
<name>A0AAW1M340_POPJA</name>
<proteinExistence type="predicted"/>
<dbReference type="InterPro" id="IPR052102">
    <property type="entry name" value="Enkurin_domain-protein"/>
</dbReference>
<dbReference type="GO" id="GO:0005516">
    <property type="term" value="F:calmodulin binding"/>
    <property type="evidence" value="ECO:0007669"/>
    <property type="project" value="TreeGrafter"/>
</dbReference>
<comment type="subcellular location">
    <subcellularLocation>
        <location evidence="1">Cell projection</location>
        <location evidence="1">Cilium</location>
    </subcellularLocation>
    <subcellularLocation>
        <location evidence="2">Cytoplasm</location>
        <location evidence="2">Cytoskeleton</location>
    </subcellularLocation>
</comment>
<evidence type="ECO:0000256" key="1">
    <source>
        <dbReference type="ARBA" id="ARBA00004138"/>
    </source>
</evidence>